<feature type="compositionally biased region" description="Acidic residues" evidence="1">
    <location>
        <begin position="219"/>
        <end position="230"/>
    </location>
</feature>
<feature type="compositionally biased region" description="Basic and acidic residues" evidence="1">
    <location>
        <begin position="204"/>
        <end position="218"/>
    </location>
</feature>
<reference evidence="2" key="2">
    <citation type="journal article" date="2015" name="Genome Biol. Evol.">
        <title>Complete Genome Sequence and Transcriptomic Analysis of the Novel Pathogen Elizabethkingia anophelis in Response to Oxidative Stress.</title>
        <authorList>
            <person name="Li Y."/>
            <person name="Liu Y."/>
            <person name="Chew S.C."/>
            <person name="Tay M."/>
            <person name="Salido M.M."/>
            <person name="Teo J."/>
            <person name="Lauro F.M."/>
            <person name="Givskov M."/>
            <person name="Yang L."/>
        </authorList>
    </citation>
    <scope>NUCLEOTIDE SEQUENCE</scope>
    <source>
        <strain evidence="2">NUHP1</strain>
    </source>
</reference>
<evidence type="ECO:0000256" key="1">
    <source>
        <dbReference type="SAM" id="MobiDB-lite"/>
    </source>
</evidence>
<sequence length="240" mass="28148">MQTENLPTEELKKFGIINEDLSFSKKLKADDIQKFLQGYTIVADNDKNRATFQLTENNTRLKVIFLERDKSISEILRNSKDGIEYSTIQDLSNKNEKKLSLEKKAFIYDKENNIVAEFDLIKNATELTAIIADKKDVAEMNRYKNELQKLKNFLMDKIDQYPEIAKEISNDLNIVSREINTVNSISPDEKQISKGGNSEIDLNVNDRDRYEDANRNREEQEEEIEQEIEQEQEKRRGFRR</sequence>
<dbReference type="HOGENOM" id="CLU_1203052_0_0_10"/>
<accession>A0A077EJ05</accession>
<feature type="compositionally biased region" description="Basic and acidic residues" evidence="1">
    <location>
        <begin position="231"/>
        <end position="240"/>
    </location>
</feature>
<proteinExistence type="predicted"/>
<evidence type="ECO:0000313" key="3">
    <source>
        <dbReference type="Proteomes" id="UP000028933"/>
    </source>
</evidence>
<dbReference type="KEGG" id="eao:BD94_3702"/>
<evidence type="ECO:0000313" key="2">
    <source>
        <dbReference type="EMBL" id="AIL47477.1"/>
    </source>
</evidence>
<gene>
    <name evidence="2" type="ORF">BD94_3702</name>
</gene>
<name>A0A077EJ05_9FLAO</name>
<dbReference type="eggNOG" id="ENOG5030EUH">
    <property type="taxonomic scope" value="Bacteria"/>
</dbReference>
<feature type="region of interest" description="Disordered" evidence="1">
    <location>
        <begin position="186"/>
        <end position="240"/>
    </location>
</feature>
<evidence type="ECO:0008006" key="4">
    <source>
        <dbReference type="Google" id="ProtNLM"/>
    </source>
</evidence>
<dbReference type="EMBL" id="CP007547">
    <property type="protein sequence ID" value="AIL47477.1"/>
    <property type="molecule type" value="Genomic_DNA"/>
</dbReference>
<dbReference type="Proteomes" id="UP000028933">
    <property type="component" value="Chromosome"/>
</dbReference>
<organism evidence="2 3">
    <name type="scientific">Elizabethkingia anophelis NUHP1</name>
    <dbReference type="NCBI Taxonomy" id="1338011"/>
    <lineage>
        <taxon>Bacteria</taxon>
        <taxon>Pseudomonadati</taxon>
        <taxon>Bacteroidota</taxon>
        <taxon>Flavobacteriia</taxon>
        <taxon>Flavobacteriales</taxon>
        <taxon>Weeksellaceae</taxon>
        <taxon>Elizabethkingia</taxon>
    </lineage>
</organism>
<reference evidence="2" key="1">
    <citation type="journal article" date="2013" name="Lancet">
        <title>First case of E anophelis outbreak in an intensive-care unit.</title>
        <authorList>
            <person name="Teo J."/>
            <person name="Tan S.Y."/>
            <person name="Tay M."/>
            <person name="Ding Y."/>
            <person name="Kjelleberg S."/>
            <person name="Givskov M."/>
            <person name="Lin R.T."/>
            <person name="Yang L."/>
        </authorList>
    </citation>
    <scope>NUCLEOTIDE SEQUENCE [LARGE SCALE GENOMIC DNA]</scope>
    <source>
        <strain evidence="2">NUHP1</strain>
    </source>
</reference>
<dbReference type="STRING" id="1338011.BD94_3702"/>
<protein>
    <recommendedName>
        <fullName evidence="4">DUF3945 domain-containing protein</fullName>
    </recommendedName>
</protein>
<dbReference type="RefSeq" id="WP_024565604.1">
    <property type="nucleotide sequence ID" value="NZ_CP007547.1"/>
</dbReference>
<dbReference type="AlphaFoldDB" id="A0A077EJ05"/>